<dbReference type="Gene3D" id="3.60.21.10">
    <property type="match status" value="1"/>
</dbReference>
<sequence>MSIYVTGDTHGSVPFYSWRRVPVDGFMHRLSADNFPEQEEMTKEDYVVICGDFGGVWEMFETKKEKEALEWLEHRPFTTLFVPGNHENYDRLTGIEDPERLNHWMYTRMAGMTRENLDALRTGYPRKEWNGGYVRELRPSVLMLESGYIFDIDGRRCFSFGGAQSHDIEGGILDPVQFRRKSDYKGRRDSLAHSGKSYRIHGISWWPKEMPSEEDMERGLRELLQNGNRVDFIFSHDAPSYVYLALGFTPGKLNGYFEQIKNTVQYKGWFFGHLHENRSFEGKDFLLYEQIIRIN</sequence>
<dbReference type="InterPro" id="IPR004843">
    <property type="entry name" value="Calcineurin-like_PHP"/>
</dbReference>
<comment type="caution">
    <text evidence="2">The sequence shown here is derived from an EMBL/GenBank/DDBJ whole genome shotgun (WGS) entry which is preliminary data.</text>
</comment>
<protein>
    <submittedName>
        <fullName evidence="2">Metallophosphoesterase</fullName>
    </submittedName>
</protein>
<evidence type="ECO:0000259" key="1">
    <source>
        <dbReference type="Pfam" id="PF00149"/>
    </source>
</evidence>
<organism evidence="2 3">
    <name type="scientific">Candidatus Choladousia intestinavium</name>
    <dbReference type="NCBI Taxonomy" id="2840727"/>
    <lineage>
        <taxon>Bacteria</taxon>
        <taxon>Bacillati</taxon>
        <taxon>Bacillota</taxon>
        <taxon>Clostridia</taxon>
        <taxon>Lachnospirales</taxon>
        <taxon>Lachnospiraceae</taxon>
        <taxon>Lachnospiraceae incertae sedis</taxon>
        <taxon>Candidatus Choladousia</taxon>
    </lineage>
</organism>
<proteinExistence type="predicted"/>
<dbReference type="InterPro" id="IPR029052">
    <property type="entry name" value="Metallo-depent_PP-like"/>
</dbReference>
<gene>
    <name evidence="2" type="ORF">IAB31_12555</name>
</gene>
<dbReference type="Pfam" id="PF00149">
    <property type="entry name" value="Metallophos"/>
    <property type="match status" value="1"/>
</dbReference>
<evidence type="ECO:0000313" key="2">
    <source>
        <dbReference type="EMBL" id="HIR14741.1"/>
    </source>
</evidence>
<reference evidence="2" key="1">
    <citation type="submission" date="2020-10" db="EMBL/GenBank/DDBJ databases">
        <authorList>
            <person name="Gilroy R."/>
        </authorList>
    </citation>
    <scope>NUCLEOTIDE SEQUENCE</scope>
    <source>
        <strain evidence="2">ChiSjej4B22-8148</strain>
    </source>
</reference>
<accession>A0A9D1ADY4</accession>
<dbReference type="GO" id="GO:0016787">
    <property type="term" value="F:hydrolase activity"/>
    <property type="evidence" value="ECO:0007669"/>
    <property type="project" value="InterPro"/>
</dbReference>
<feature type="domain" description="Calcineurin-like phosphoesterase" evidence="1">
    <location>
        <begin position="1"/>
        <end position="276"/>
    </location>
</feature>
<dbReference type="EMBL" id="DVGK01000145">
    <property type="protein sequence ID" value="HIR14741.1"/>
    <property type="molecule type" value="Genomic_DNA"/>
</dbReference>
<evidence type="ECO:0000313" key="3">
    <source>
        <dbReference type="Proteomes" id="UP000886757"/>
    </source>
</evidence>
<dbReference type="AlphaFoldDB" id="A0A9D1ADY4"/>
<name>A0A9D1ADY4_9FIRM</name>
<dbReference type="SUPFAM" id="SSF56300">
    <property type="entry name" value="Metallo-dependent phosphatases"/>
    <property type="match status" value="1"/>
</dbReference>
<dbReference type="CDD" id="cd00838">
    <property type="entry name" value="MPP_superfamily"/>
    <property type="match status" value="1"/>
</dbReference>
<dbReference type="Proteomes" id="UP000886757">
    <property type="component" value="Unassembled WGS sequence"/>
</dbReference>
<reference evidence="2" key="2">
    <citation type="journal article" date="2021" name="PeerJ">
        <title>Extensive microbial diversity within the chicken gut microbiome revealed by metagenomics and culture.</title>
        <authorList>
            <person name="Gilroy R."/>
            <person name="Ravi A."/>
            <person name="Getino M."/>
            <person name="Pursley I."/>
            <person name="Horton D.L."/>
            <person name="Alikhan N.F."/>
            <person name="Baker D."/>
            <person name="Gharbi K."/>
            <person name="Hall N."/>
            <person name="Watson M."/>
            <person name="Adriaenssens E.M."/>
            <person name="Foster-Nyarko E."/>
            <person name="Jarju S."/>
            <person name="Secka A."/>
            <person name="Antonio M."/>
            <person name="Oren A."/>
            <person name="Chaudhuri R.R."/>
            <person name="La Ragione R."/>
            <person name="Hildebrand F."/>
            <person name="Pallen M.J."/>
        </authorList>
    </citation>
    <scope>NUCLEOTIDE SEQUENCE</scope>
    <source>
        <strain evidence="2">ChiSjej4B22-8148</strain>
    </source>
</reference>